<reference evidence="3 4" key="1">
    <citation type="journal article" date="2009" name="Proc. Natl. Acad. Sci. U.S.A.">
        <title>The genomic basis of trophic strategy in marine bacteria.</title>
        <authorList>
            <person name="Lauro F.M."/>
            <person name="McDougald D."/>
            <person name="Thomas T."/>
            <person name="Williams T.J."/>
            <person name="Egan S."/>
            <person name="Rice S."/>
            <person name="DeMaere M.Z."/>
            <person name="Ting L."/>
            <person name="Ertan H."/>
            <person name="Johnson J."/>
            <person name="Ferriera S."/>
            <person name="Lapidus A."/>
            <person name="Anderson I."/>
            <person name="Kyrpides N."/>
            <person name="Munk A.C."/>
            <person name="Detter C."/>
            <person name="Han C.S."/>
            <person name="Brown M.V."/>
            <person name="Robb F.T."/>
            <person name="Kjelleberg S."/>
            <person name="Cavicchioli R."/>
        </authorList>
    </citation>
    <scope>NUCLEOTIDE SEQUENCE [LARGE SCALE GENOMIC DNA]</scope>
    <source>
        <strain evidence="3 4">S14</strain>
    </source>
</reference>
<proteinExistence type="predicted"/>
<evidence type="ECO:0000259" key="2">
    <source>
        <dbReference type="PROSITE" id="PS51410"/>
    </source>
</evidence>
<gene>
    <name evidence="3" type="ORF">VAS14_11399</name>
</gene>
<evidence type="ECO:0000256" key="1">
    <source>
        <dbReference type="SAM" id="Phobius"/>
    </source>
</evidence>
<dbReference type="AlphaFoldDB" id="Q1ZVZ5"/>
<keyword evidence="1" id="KW-0472">Membrane</keyword>
<evidence type="ECO:0000313" key="4">
    <source>
        <dbReference type="Proteomes" id="UP000001603"/>
    </source>
</evidence>
<feature type="domain" description="Biopterin-dependent aromatic amino acid hydroxylase family profile" evidence="2">
    <location>
        <begin position="1"/>
        <end position="31"/>
    </location>
</feature>
<dbReference type="GO" id="GO:0016714">
    <property type="term" value="F:oxidoreductase activity, acting on paired donors, with incorporation or reduction of molecular oxygen, reduced pteridine as one donor, and incorporation of one atom of oxygen"/>
    <property type="evidence" value="ECO:0007669"/>
    <property type="project" value="InterPro"/>
</dbReference>
<keyword evidence="1" id="KW-1133">Transmembrane helix</keyword>
<feature type="transmembrane region" description="Helical" evidence="1">
    <location>
        <begin position="6"/>
        <end position="28"/>
    </location>
</feature>
<evidence type="ECO:0000313" key="3">
    <source>
        <dbReference type="EMBL" id="EAS65915.1"/>
    </source>
</evidence>
<comment type="caution">
    <text evidence="3">The sequence shown here is derived from an EMBL/GenBank/DDBJ whole genome shotgun (WGS) entry which is preliminary data.</text>
</comment>
<dbReference type="InterPro" id="IPR019774">
    <property type="entry name" value="Aromatic-AA_hydroxylase_C"/>
</dbReference>
<organism evidence="3 4">
    <name type="scientific">Photobacterium angustum (strain S14 / CCUG 15956)</name>
    <name type="common">Vibrio sp. (strain S14 / CCUG 15956)</name>
    <dbReference type="NCBI Taxonomy" id="314292"/>
    <lineage>
        <taxon>Bacteria</taxon>
        <taxon>Pseudomonadati</taxon>
        <taxon>Pseudomonadota</taxon>
        <taxon>Gammaproteobacteria</taxon>
        <taxon>Vibrionales</taxon>
        <taxon>Vibrionaceae</taxon>
        <taxon>Photobacterium</taxon>
    </lineage>
</organism>
<keyword evidence="1" id="KW-0812">Transmembrane</keyword>
<dbReference type="EMBL" id="AAOJ01000001">
    <property type="protein sequence ID" value="EAS65915.1"/>
    <property type="molecule type" value="Genomic_DNA"/>
</dbReference>
<protein>
    <recommendedName>
        <fullName evidence="2">Biopterin-dependent aromatic amino acid hydroxylase family profile domain-containing protein</fullName>
    </recommendedName>
</protein>
<sequence>MYWIHHHHLIIAFVGLIAAFGAGLIGLYKQK</sequence>
<accession>Q1ZVZ5</accession>
<name>Q1ZVZ5_PHOAS</name>
<dbReference type="PROSITE" id="PS51410">
    <property type="entry name" value="BH4_AAA_HYDROXYL_2"/>
    <property type="match status" value="1"/>
</dbReference>
<dbReference type="HOGENOM" id="CLU_3366448_0_0_6"/>
<dbReference type="Proteomes" id="UP000001603">
    <property type="component" value="Unassembled WGS sequence"/>
</dbReference>